<keyword evidence="1" id="KW-0812">Transmembrane</keyword>
<evidence type="ECO:0000313" key="2">
    <source>
        <dbReference type="EMBL" id="MBO0450561.1"/>
    </source>
</evidence>
<proteinExistence type="predicted"/>
<gene>
    <name evidence="2" type="ORF">JZO76_13675</name>
</gene>
<keyword evidence="1" id="KW-1133">Transmembrane helix</keyword>
<evidence type="ECO:0000256" key="1">
    <source>
        <dbReference type="SAM" id="Phobius"/>
    </source>
</evidence>
<accession>A0ABS3HAS7</accession>
<keyword evidence="1" id="KW-0472">Membrane</keyword>
<dbReference type="EMBL" id="JAFLVT010000020">
    <property type="protein sequence ID" value="MBO0450561.1"/>
    <property type="molecule type" value="Genomic_DNA"/>
</dbReference>
<keyword evidence="3" id="KW-1185">Reference proteome</keyword>
<protein>
    <submittedName>
        <fullName evidence="2">Uncharacterized protein</fullName>
    </submittedName>
</protein>
<name>A0ABS3HAS7_9ENTE</name>
<organism evidence="2 3">
    <name type="scientific">Candidatus Enterococcus myersii</name>
    <dbReference type="NCBI Taxonomy" id="2815322"/>
    <lineage>
        <taxon>Bacteria</taxon>
        <taxon>Bacillati</taxon>
        <taxon>Bacillota</taxon>
        <taxon>Bacilli</taxon>
        <taxon>Lactobacillales</taxon>
        <taxon>Enterococcaceae</taxon>
        <taxon>Enterococcus</taxon>
    </lineage>
</organism>
<dbReference type="Proteomes" id="UP000664256">
    <property type="component" value="Unassembled WGS sequence"/>
</dbReference>
<sequence length="91" mass="10329">MNNTLTGLDHLTVLLFVGLAITGFLLLLAILLQITSGLFWARSPQKFKEDVTKSAYKKEREIGLRISHLIFVVVPPFFVAFLLILCWLLLK</sequence>
<reference evidence="2 3" key="1">
    <citation type="submission" date="2021-03" db="EMBL/GenBank/DDBJ databases">
        <title>Enterococcal diversity collection.</title>
        <authorList>
            <person name="Gilmore M.S."/>
            <person name="Schwartzman J."/>
            <person name="Van Tyne D."/>
            <person name="Martin M."/>
            <person name="Earl A.M."/>
            <person name="Manson A.L."/>
            <person name="Straub T."/>
            <person name="Salamzade R."/>
            <person name="Saavedra J."/>
            <person name="Lebreton F."/>
            <person name="Prichula J."/>
            <person name="Schaufler K."/>
            <person name="Gaca A."/>
            <person name="Sgardioli B."/>
            <person name="Wagenaar J."/>
            <person name="Strong T."/>
        </authorList>
    </citation>
    <scope>NUCLEOTIDE SEQUENCE [LARGE SCALE GENOMIC DNA]</scope>
    <source>
        <strain evidence="2 3">MJM12</strain>
    </source>
</reference>
<feature type="transmembrane region" description="Helical" evidence="1">
    <location>
        <begin position="12"/>
        <end position="41"/>
    </location>
</feature>
<dbReference type="RefSeq" id="WP_206905739.1">
    <property type="nucleotide sequence ID" value="NZ_JAFLVT010000020.1"/>
</dbReference>
<feature type="transmembrane region" description="Helical" evidence="1">
    <location>
        <begin position="62"/>
        <end position="90"/>
    </location>
</feature>
<comment type="caution">
    <text evidence="2">The sequence shown here is derived from an EMBL/GenBank/DDBJ whole genome shotgun (WGS) entry which is preliminary data.</text>
</comment>
<evidence type="ECO:0000313" key="3">
    <source>
        <dbReference type="Proteomes" id="UP000664256"/>
    </source>
</evidence>